<dbReference type="GO" id="GO:0003676">
    <property type="term" value="F:nucleic acid binding"/>
    <property type="evidence" value="ECO:0007669"/>
    <property type="project" value="InterPro"/>
</dbReference>
<evidence type="ECO:0000256" key="3">
    <source>
        <dbReference type="ARBA" id="ARBA00022525"/>
    </source>
</evidence>
<dbReference type="InterPro" id="IPR023411">
    <property type="entry name" value="RNaseA_AS"/>
</dbReference>
<comment type="subcellular location">
    <subcellularLocation>
        <location evidence="1">Secreted</location>
    </subcellularLocation>
</comment>
<evidence type="ECO:0000256" key="8">
    <source>
        <dbReference type="RuleBase" id="RU000651"/>
    </source>
</evidence>
<reference evidence="10" key="3">
    <citation type="submission" date="2025-09" db="UniProtKB">
        <authorList>
            <consortium name="Ensembl"/>
        </authorList>
    </citation>
    <scope>IDENTIFICATION</scope>
</reference>
<dbReference type="Ensembl" id="ENSAMET00000043715.1">
    <property type="protein sequence ID" value="ENSAMEP00000021656.1"/>
    <property type="gene ID" value="ENSAMEG00000026809.1"/>
</dbReference>
<evidence type="ECO:0000313" key="10">
    <source>
        <dbReference type="Ensembl" id="ENSAMEP00000021656.1"/>
    </source>
</evidence>
<accession>A0A7N5J8R7</accession>
<keyword evidence="6 8" id="KW-0378">Hydrolase</keyword>
<keyword evidence="4 8" id="KW-0540">Nuclease</keyword>
<dbReference type="InParanoid" id="A0A7N5J8R7"/>
<dbReference type="PROSITE" id="PS00127">
    <property type="entry name" value="RNASE_PANCREATIC"/>
    <property type="match status" value="1"/>
</dbReference>
<dbReference type="PRINTS" id="PR00794">
    <property type="entry name" value="RIBONUCLEASE"/>
</dbReference>
<dbReference type="InterPro" id="IPR036816">
    <property type="entry name" value="RNaseA-like_dom_sf"/>
</dbReference>
<dbReference type="GO" id="GO:0004540">
    <property type="term" value="F:RNA nuclease activity"/>
    <property type="evidence" value="ECO:0007669"/>
    <property type="project" value="TreeGrafter"/>
</dbReference>
<evidence type="ECO:0000256" key="4">
    <source>
        <dbReference type="ARBA" id="ARBA00022722"/>
    </source>
</evidence>
<evidence type="ECO:0000256" key="5">
    <source>
        <dbReference type="ARBA" id="ARBA00022759"/>
    </source>
</evidence>
<comment type="similarity">
    <text evidence="2 8">Belongs to the pancreatic ribonuclease family.</text>
</comment>
<dbReference type="AlphaFoldDB" id="A0A7N5J8R7"/>
<dbReference type="SUPFAM" id="SSF54076">
    <property type="entry name" value="RNase A-like"/>
    <property type="match status" value="1"/>
</dbReference>
<reference evidence="10 11" key="1">
    <citation type="journal article" date="2010" name="Nature">
        <title>The sequence and de novo assembly of the giant panda genome.</title>
        <authorList>
            <person name="Li R."/>
            <person name="Fan W."/>
            <person name="Tian G."/>
            <person name="Zhu H."/>
            <person name="He L."/>
            <person name="Cai J."/>
            <person name="Huang Q."/>
            <person name="Cai Q."/>
            <person name="Li B."/>
            <person name="Bai Y."/>
            <person name="Zhang Z."/>
            <person name="Zhang Y."/>
            <person name="Wang W."/>
            <person name="Li J."/>
            <person name="Wei F."/>
            <person name="Li H."/>
            <person name="Jian M."/>
            <person name="Li J."/>
            <person name="Zhang Z."/>
            <person name="Nielsen R."/>
            <person name="Li D."/>
            <person name="Gu W."/>
            <person name="Yang Z."/>
            <person name="Xuan Z."/>
            <person name="Ryder O.A."/>
            <person name="Leung F.C."/>
            <person name="Zhou Y."/>
            <person name="Cao J."/>
            <person name="Sun X."/>
            <person name="Fu Y."/>
            <person name="Fang X."/>
            <person name="Guo X."/>
            <person name="Wang B."/>
            <person name="Hou R."/>
            <person name="Shen F."/>
            <person name="Mu B."/>
            <person name="Ni P."/>
            <person name="Lin R."/>
            <person name="Qian W."/>
            <person name="Wang G."/>
            <person name="Yu C."/>
            <person name="Nie W."/>
            <person name="Wang J."/>
            <person name="Wu Z."/>
            <person name="Liang H."/>
            <person name="Min J."/>
            <person name="Wu Q."/>
            <person name="Cheng S."/>
            <person name="Ruan J."/>
            <person name="Wang M."/>
            <person name="Shi Z."/>
            <person name="Wen M."/>
            <person name="Liu B."/>
            <person name="Ren X."/>
            <person name="Zheng H."/>
            <person name="Dong D."/>
            <person name="Cook K."/>
            <person name="Shan G."/>
            <person name="Zhang H."/>
            <person name="Kosiol C."/>
            <person name="Xie X."/>
            <person name="Lu Z."/>
            <person name="Zheng H."/>
            <person name="Li Y."/>
            <person name="Steiner C.C."/>
            <person name="Lam T.T."/>
            <person name="Lin S."/>
            <person name="Zhang Q."/>
            <person name="Li G."/>
            <person name="Tian J."/>
            <person name="Gong T."/>
            <person name="Liu H."/>
            <person name="Zhang D."/>
            <person name="Fang L."/>
            <person name="Ye C."/>
            <person name="Zhang J."/>
            <person name="Hu W."/>
            <person name="Xu A."/>
            <person name="Ren Y."/>
            <person name="Zhang G."/>
            <person name="Bruford M.W."/>
            <person name="Li Q."/>
            <person name="Ma L."/>
            <person name="Guo Y."/>
            <person name="An N."/>
            <person name="Hu Y."/>
            <person name="Zheng Y."/>
            <person name="Shi Y."/>
            <person name="Li Z."/>
            <person name="Liu Q."/>
            <person name="Chen Y."/>
            <person name="Zhao J."/>
            <person name="Qu N."/>
            <person name="Zhao S."/>
            <person name="Tian F."/>
            <person name="Wang X."/>
            <person name="Wang H."/>
            <person name="Xu L."/>
            <person name="Liu X."/>
            <person name="Vinar T."/>
            <person name="Wang Y."/>
            <person name="Lam T.W."/>
            <person name="Yiu S.M."/>
            <person name="Liu S."/>
            <person name="Zhang H."/>
            <person name="Li D."/>
            <person name="Huang Y."/>
            <person name="Wang X."/>
            <person name="Yang G."/>
            <person name="Jiang Z."/>
            <person name="Wang J."/>
            <person name="Qin N."/>
            <person name="Li L."/>
            <person name="Li J."/>
            <person name="Bolund L."/>
            <person name="Kristiansen K."/>
            <person name="Wong G.K."/>
            <person name="Olson M."/>
            <person name="Zhang X."/>
            <person name="Li S."/>
            <person name="Yang H."/>
            <person name="Wang J."/>
            <person name="Wang J."/>
        </authorList>
    </citation>
    <scope>NUCLEOTIDE SEQUENCE [LARGE SCALE GENOMIC DNA]</scope>
</reference>
<dbReference type="GeneTree" id="ENSGT00940000157645"/>
<feature type="domain" description="Ribonuclease A-domain" evidence="9">
    <location>
        <begin position="12"/>
        <end position="136"/>
    </location>
</feature>
<dbReference type="CDD" id="cd06265">
    <property type="entry name" value="RNase_A_canonical"/>
    <property type="match status" value="1"/>
</dbReference>
<dbReference type="InterPro" id="IPR023412">
    <property type="entry name" value="RNaseA_domain"/>
</dbReference>
<evidence type="ECO:0000259" key="9">
    <source>
        <dbReference type="SMART" id="SM00092"/>
    </source>
</evidence>
<keyword evidence="11" id="KW-1185">Reference proteome</keyword>
<dbReference type="GO" id="GO:0016787">
    <property type="term" value="F:hydrolase activity"/>
    <property type="evidence" value="ECO:0007669"/>
    <property type="project" value="UniProtKB-KW"/>
</dbReference>
<dbReference type="GO" id="GO:0004519">
    <property type="term" value="F:endonuclease activity"/>
    <property type="evidence" value="ECO:0007669"/>
    <property type="project" value="UniProtKB-KW"/>
</dbReference>
<organism evidence="10 11">
    <name type="scientific">Ailuropoda melanoleuca</name>
    <name type="common">Giant panda</name>
    <dbReference type="NCBI Taxonomy" id="9646"/>
    <lineage>
        <taxon>Eukaryota</taxon>
        <taxon>Metazoa</taxon>
        <taxon>Chordata</taxon>
        <taxon>Craniata</taxon>
        <taxon>Vertebrata</taxon>
        <taxon>Euteleostomi</taxon>
        <taxon>Mammalia</taxon>
        <taxon>Eutheria</taxon>
        <taxon>Laurasiatheria</taxon>
        <taxon>Carnivora</taxon>
        <taxon>Caniformia</taxon>
        <taxon>Ursidae</taxon>
        <taxon>Ailuropoda</taxon>
    </lineage>
</organism>
<dbReference type="PANTHER" id="PTHR11437:SF10">
    <property type="entry name" value="ANGIOGENIN-RELATED"/>
    <property type="match status" value="1"/>
</dbReference>
<dbReference type="SMART" id="SM00092">
    <property type="entry name" value="RNAse_Pc"/>
    <property type="match status" value="1"/>
</dbReference>
<dbReference type="InterPro" id="IPR001427">
    <property type="entry name" value="RNaseA"/>
</dbReference>
<evidence type="ECO:0000313" key="11">
    <source>
        <dbReference type="Proteomes" id="UP000008912"/>
    </source>
</evidence>
<dbReference type="Pfam" id="PF00074">
    <property type="entry name" value="RnaseA"/>
    <property type="match status" value="1"/>
</dbReference>
<dbReference type="GO" id="GO:0005576">
    <property type="term" value="C:extracellular region"/>
    <property type="evidence" value="ECO:0007669"/>
    <property type="project" value="UniProtKB-SubCell"/>
</dbReference>
<keyword evidence="7" id="KW-1015">Disulfide bond</keyword>
<protein>
    <recommendedName>
        <fullName evidence="9">Ribonuclease A-domain domain-containing protein</fullName>
    </recommendedName>
</protein>
<evidence type="ECO:0000256" key="2">
    <source>
        <dbReference type="ARBA" id="ARBA00005600"/>
    </source>
</evidence>
<evidence type="ECO:0000256" key="6">
    <source>
        <dbReference type="ARBA" id="ARBA00022801"/>
    </source>
</evidence>
<reference evidence="10" key="2">
    <citation type="submission" date="2025-08" db="UniProtKB">
        <authorList>
            <consortium name="Ensembl"/>
        </authorList>
    </citation>
    <scope>IDENTIFICATION</scope>
</reference>
<dbReference type="Proteomes" id="UP000008912">
    <property type="component" value="Unassembled WGS sequence"/>
</dbReference>
<evidence type="ECO:0000256" key="1">
    <source>
        <dbReference type="ARBA" id="ARBA00004613"/>
    </source>
</evidence>
<dbReference type="PANTHER" id="PTHR11437">
    <property type="entry name" value="RIBONUCLEASE"/>
    <property type="match status" value="1"/>
</dbReference>
<name>A0A7N5J8R7_AILME</name>
<dbReference type="Gene3D" id="3.10.130.10">
    <property type="entry name" value="Ribonuclease A-like domain"/>
    <property type="match status" value="1"/>
</dbReference>
<keyword evidence="3" id="KW-0964">Secreted</keyword>
<dbReference type="GO" id="GO:0050830">
    <property type="term" value="P:defense response to Gram-positive bacterium"/>
    <property type="evidence" value="ECO:0007669"/>
    <property type="project" value="TreeGrafter"/>
</dbReference>
<evidence type="ECO:0000256" key="7">
    <source>
        <dbReference type="ARBA" id="ARBA00023157"/>
    </source>
</evidence>
<keyword evidence="5 8" id="KW-0255">Endonuclease</keyword>
<proteinExistence type="inferred from homology"/>
<sequence length="140" mass="15484">HRGSSCYLEGPEAPTREIFQRQHYDNPKTNHGNNYCGAMMHKKCMTNQDPPKTKCKETNTFVHAPKKTIQSICDKGGTPYQGSANLRVSNAPFSVTTCKIKGNSGTHPCEYKANSDTRKIVIGCENGVPTHYDEGIIVPK</sequence>